<dbReference type="EMBL" id="JAWXYG010000004">
    <property type="protein sequence ID" value="KAK4274473.1"/>
    <property type="molecule type" value="Genomic_DNA"/>
</dbReference>
<proteinExistence type="predicted"/>
<evidence type="ECO:0000313" key="2">
    <source>
        <dbReference type="EMBL" id="KAK4274473.1"/>
    </source>
</evidence>
<dbReference type="Proteomes" id="UP001293593">
    <property type="component" value="Unassembled WGS sequence"/>
</dbReference>
<name>A0AAE1JRT5_9FABA</name>
<accession>A0AAE1JRT5</accession>
<gene>
    <name evidence="2" type="ORF">QN277_017684</name>
</gene>
<keyword evidence="3" id="KW-1185">Reference proteome</keyword>
<feature type="compositionally biased region" description="Basic and acidic residues" evidence="1">
    <location>
        <begin position="203"/>
        <end position="213"/>
    </location>
</feature>
<dbReference type="PANTHER" id="PTHR35099:SF2">
    <property type="entry name" value="OS02G0182700 PROTEIN"/>
    <property type="match status" value="1"/>
</dbReference>
<dbReference type="PANTHER" id="PTHR35099">
    <property type="entry name" value="OS02G0182700 PROTEIN"/>
    <property type="match status" value="1"/>
</dbReference>
<comment type="caution">
    <text evidence="2">The sequence shown here is derived from an EMBL/GenBank/DDBJ whole genome shotgun (WGS) entry which is preliminary data.</text>
</comment>
<reference evidence="2" key="1">
    <citation type="submission" date="2023-10" db="EMBL/GenBank/DDBJ databases">
        <title>Chromosome-level genome of the transformable northern wattle, Acacia crassicarpa.</title>
        <authorList>
            <person name="Massaro I."/>
            <person name="Sinha N.R."/>
            <person name="Poethig S."/>
            <person name="Leichty A.R."/>
        </authorList>
    </citation>
    <scope>NUCLEOTIDE SEQUENCE</scope>
    <source>
        <strain evidence="2">Acra3RX</strain>
        <tissue evidence="2">Leaf</tissue>
    </source>
</reference>
<organism evidence="2 3">
    <name type="scientific">Acacia crassicarpa</name>
    <name type="common">northern wattle</name>
    <dbReference type="NCBI Taxonomy" id="499986"/>
    <lineage>
        <taxon>Eukaryota</taxon>
        <taxon>Viridiplantae</taxon>
        <taxon>Streptophyta</taxon>
        <taxon>Embryophyta</taxon>
        <taxon>Tracheophyta</taxon>
        <taxon>Spermatophyta</taxon>
        <taxon>Magnoliopsida</taxon>
        <taxon>eudicotyledons</taxon>
        <taxon>Gunneridae</taxon>
        <taxon>Pentapetalae</taxon>
        <taxon>rosids</taxon>
        <taxon>fabids</taxon>
        <taxon>Fabales</taxon>
        <taxon>Fabaceae</taxon>
        <taxon>Caesalpinioideae</taxon>
        <taxon>mimosoid clade</taxon>
        <taxon>Acacieae</taxon>
        <taxon>Acacia</taxon>
    </lineage>
</organism>
<feature type="compositionally biased region" description="Polar residues" evidence="1">
    <location>
        <begin position="64"/>
        <end position="82"/>
    </location>
</feature>
<evidence type="ECO:0000313" key="3">
    <source>
        <dbReference type="Proteomes" id="UP001293593"/>
    </source>
</evidence>
<evidence type="ECO:0000256" key="1">
    <source>
        <dbReference type="SAM" id="MobiDB-lite"/>
    </source>
</evidence>
<protein>
    <submittedName>
        <fullName evidence="2">Uncharacterized protein</fullName>
    </submittedName>
</protein>
<feature type="region of interest" description="Disordered" evidence="1">
    <location>
        <begin position="51"/>
        <end position="89"/>
    </location>
</feature>
<sequence>MVNDEWVGAAMTNDMVVVELLIHLRQSQAAPKSHPLTAAAVTPSWGLKQPRSRLTTRWKDADSTRCSPTTPLSWSGAASPSVTADDYEESSRPSLLCQQAPRSKAAATATSECTGNSASTKRCRKHKTYAELKEEESVLLKERTCLEKEMATLSATLEERRARNESLKRIKYDLGVTSKNSSSSRCGENRLWKVETGGAEDGSDPRSDSKAGRSESCGESGFLIPDLNMMPSEGDSSLC</sequence>
<feature type="compositionally biased region" description="Polar residues" evidence="1">
    <location>
        <begin position="177"/>
        <end position="186"/>
    </location>
</feature>
<dbReference type="AlphaFoldDB" id="A0AAE1JRT5"/>
<feature type="region of interest" description="Disordered" evidence="1">
    <location>
        <begin position="177"/>
        <end position="239"/>
    </location>
</feature>